<reference evidence="2" key="1">
    <citation type="submission" date="2021-05" db="EMBL/GenBank/DDBJ databases">
        <authorList>
            <person name="Alioto T."/>
            <person name="Alioto T."/>
            <person name="Gomez Garrido J."/>
        </authorList>
    </citation>
    <scope>NUCLEOTIDE SEQUENCE</scope>
</reference>
<dbReference type="EMBL" id="HBUE01130581">
    <property type="protein sequence ID" value="CAG6496277.1"/>
    <property type="molecule type" value="Transcribed_RNA"/>
</dbReference>
<evidence type="ECO:0000313" key="2">
    <source>
        <dbReference type="EMBL" id="CAG6496277.1"/>
    </source>
</evidence>
<evidence type="ECO:0000256" key="1">
    <source>
        <dbReference type="SAM" id="MobiDB-lite"/>
    </source>
</evidence>
<dbReference type="AlphaFoldDB" id="A0A8D8CMH4"/>
<accession>A0A8D8CMH4</accession>
<name>A0A8D8CMH4_CULPI</name>
<feature type="compositionally biased region" description="Low complexity" evidence="1">
    <location>
        <begin position="67"/>
        <end position="88"/>
    </location>
</feature>
<protein>
    <submittedName>
        <fullName evidence="2">(northern house mosquito) hypothetical protein</fullName>
    </submittedName>
</protein>
<proteinExistence type="predicted"/>
<feature type="region of interest" description="Disordered" evidence="1">
    <location>
        <begin position="1"/>
        <end position="101"/>
    </location>
</feature>
<organism evidence="2">
    <name type="scientific">Culex pipiens</name>
    <name type="common">House mosquito</name>
    <dbReference type="NCBI Taxonomy" id="7175"/>
    <lineage>
        <taxon>Eukaryota</taxon>
        <taxon>Metazoa</taxon>
        <taxon>Ecdysozoa</taxon>
        <taxon>Arthropoda</taxon>
        <taxon>Hexapoda</taxon>
        <taxon>Insecta</taxon>
        <taxon>Pterygota</taxon>
        <taxon>Neoptera</taxon>
        <taxon>Endopterygota</taxon>
        <taxon>Diptera</taxon>
        <taxon>Nematocera</taxon>
        <taxon>Culicoidea</taxon>
        <taxon>Culicidae</taxon>
        <taxon>Culicinae</taxon>
        <taxon>Culicini</taxon>
        <taxon>Culex</taxon>
        <taxon>Culex</taxon>
    </lineage>
</organism>
<feature type="compositionally biased region" description="Low complexity" evidence="1">
    <location>
        <begin position="1"/>
        <end position="31"/>
    </location>
</feature>
<sequence>MIMSPGSSGSRPRSRRCPSGTSPTTSGPSCRASRKSRRSAASCTPSRWAGSKPAPRRNGSPPPPRAPSSTWCGTATTARRTSGASTTTWWPRSDPCRGTPNRTTLRRSICSTSASWPSGTATRRNRGAASCTTFRKSSTRCGRCRTTRSTCASASCVVWIFICVRVGSERASPSGRSI</sequence>